<accession>A0A084WL72</accession>
<dbReference type="EMBL" id="KE525350">
    <property type="protein sequence ID" value="KFB50966.1"/>
    <property type="molecule type" value="Genomic_DNA"/>
</dbReference>
<organism evidence="2">
    <name type="scientific">Anopheles sinensis</name>
    <name type="common">Mosquito</name>
    <dbReference type="NCBI Taxonomy" id="74873"/>
    <lineage>
        <taxon>Eukaryota</taxon>
        <taxon>Metazoa</taxon>
        <taxon>Ecdysozoa</taxon>
        <taxon>Arthropoda</taxon>
        <taxon>Hexapoda</taxon>
        <taxon>Insecta</taxon>
        <taxon>Pterygota</taxon>
        <taxon>Neoptera</taxon>
        <taxon>Endopterygota</taxon>
        <taxon>Diptera</taxon>
        <taxon>Nematocera</taxon>
        <taxon>Culicoidea</taxon>
        <taxon>Culicidae</taxon>
        <taxon>Anophelinae</taxon>
        <taxon>Anopheles</taxon>
    </lineage>
</organism>
<gene>
    <name evidence="2" type="ORF">ZHAS_00019008</name>
</gene>
<evidence type="ECO:0000313" key="3">
    <source>
        <dbReference type="EnsemblMetazoa" id="ASIC019008-PA"/>
    </source>
</evidence>
<dbReference type="VEuPathDB" id="VectorBase:ASIC019008"/>
<dbReference type="AlphaFoldDB" id="A0A084WL72"/>
<reference evidence="2 4" key="1">
    <citation type="journal article" date="2014" name="BMC Genomics">
        <title>Genome sequence of Anopheles sinensis provides insight into genetics basis of mosquito competence for malaria parasites.</title>
        <authorList>
            <person name="Zhou D."/>
            <person name="Zhang D."/>
            <person name="Ding G."/>
            <person name="Shi L."/>
            <person name="Hou Q."/>
            <person name="Ye Y."/>
            <person name="Xu Y."/>
            <person name="Zhou H."/>
            <person name="Xiong C."/>
            <person name="Li S."/>
            <person name="Yu J."/>
            <person name="Hong S."/>
            <person name="Yu X."/>
            <person name="Zou P."/>
            <person name="Chen C."/>
            <person name="Chang X."/>
            <person name="Wang W."/>
            <person name="Lv Y."/>
            <person name="Sun Y."/>
            <person name="Ma L."/>
            <person name="Shen B."/>
            <person name="Zhu C."/>
        </authorList>
    </citation>
    <scope>NUCLEOTIDE SEQUENCE [LARGE SCALE GENOMIC DNA]</scope>
</reference>
<dbReference type="Proteomes" id="UP000030765">
    <property type="component" value="Unassembled WGS sequence"/>
</dbReference>
<reference evidence="3" key="2">
    <citation type="submission" date="2020-05" db="UniProtKB">
        <authorList>
            <consortium name="EnsemblMetazoa"/>
        </authorList>
    </citation>
    <scope>IDENTIFICATION</scope>
</reference>
<keyword evidence="2" id="KW-0675">Receptor</keyword>
<protein>
    <submittedName>
        <fullName evidence="2 3">TonB-dependent receptor</fullName>
    </submittedName>
</protein>
<feature type="region of interest" description="Disordered" evidence="1">
    <location>
        <begin position="35"/>
        <end position="63"/>
    </location>
</feature>
<keyword evidence="4" id="KW-1185">Reference proteome</keyword>
<evidence type="ECO:0000313" key="2">
    <source>
        <dbReference type="EMBL" id="KFB50966.1"/>
    </source>
</evidence>
<evidence type="ECO:0000313" key="4">
    <source>
        <dbReference type="Proteomes" id="UP000030765"/>
    </source>
</evidence>
<name>A0A084WL72_ANOSI</name>
<feature type="compositionally biased region" description="Basic and acidic residues" evidence="1">
    <location>
        <begin position="35"/>
        <end position="58"/>
    </location>
</feature>
<evidence type="ECO:0000256" key="1">
    <source>
        <dbReference type="SAM" id="MobiDB-lite"/>
    </source>
</evidence>
<proteinExistence type="predicted"/>
<sequence>MSNVDRKHDAPSSTKKTKCLICLANTFRVPLCPKAQDRRRSETGKIRPPEGTNHRTPHDQPGNLVGDFVMQRSSSSVWRIYLRQK</sequence>
<dbReference type="EMBL" id="ATLV01024194">
    <property type="status" value="NOT_ANNOTATED_CDS"/>
    <property type="molecule type" value="Genomic_DNA"/>
</dbReference>
<dbReference type="EnsemblMetazoa" id="ASIC019008-RA">
    <property type="protein sequence ID" value="ASIC019008-PA"/>
    <property type="gene ID" value="ASIC019008"/>
</dbReference>